<dbReference type="AlphaFoldDB" id="A0A395HCV5"/>
<dbReference type="Proteomes" id="UP000249402">
    <property type="component" value="Unassembled WGS sequence"/>
</dbReference>
<dbReference type="OrthoDB" id="4187154at2759"/>
<gene>
    <name evidence="1" type="ORF">BO80DRAFT_440539</name>
</gene>
<dbReference type="STRING" id="1448316.A0A395HCV5"/>
<dbReference type="VEuPathDB" id="FungiDB:BO80DRAFT_440539"/>
<dbReference type="EMBL" id="KZ824420">
    <property type="protein sequence ID" value="RAL05791.1"/>
    <property type="molecule type" value="Genomic_DNA"/>
</dbReference>
<proteinExistence type="predicted"/>
<accession>A0A395HCV5</accession>
<evidence type="ECO:0000313" key="2">
    <source>
        <dbReference type="Proteomes" id="UP000249402"/>
    </source>
</evidence>
<dbReference type="GeneID" id="37225995"/>
<dbReference type="RefSeq" id="XP_025580118.1">
    <property type="nucleotide sequence ID" value="XM_025721130.1"/>
</dbReference>
<organism evidence="1 2">
    <name type="scientific">Aspergillus ibericus CBS 121593</name>
    <dbReference type="NCBI Taxonomy" id="1448316"/>
    <lineage>
        <taxon>Eukaryota</taxon>
        <taxon>Fungi</taxon>
        <taxon>Dikarya</taxon>
        <taxon>Ascomycota</taxon>
        <taxon>Pezizomycotina</taxon>
        <taxon>Eurotiomycetes</taxon>
        <taxon>Eurotiomycetidae</taxon>
        <taxon>Eurotiales</taxon>
        <taxon>Aspergillaceae</taxon>
        <taxon>Aspergillus</taxon>
        <taxon>Aspergillus subgen. Circumdati</taxon>
    </lineage>
</organism>
<reference evidence="1 2" key="1">
    <citation type="submission" date="2018-02" db="EMBL/GenBank/DDBJ databases">
        <title>The genomes of Aspergillus section Nigri reveals drivers in fungal speciation.</title>
        <authorList>
            <consortium name="DOE Joint Genome Institute"/>
            <person name="Vesth T.C."/>
            <person name="Nybo J."/>
            <person name="Theobald S."/>
            <person name="Brandl J."/>
            <person name="Frisvad J.C."/>
            <person name="Nielsen K.F."/>
            <person name="Lyhne E.K."/>
            <person name="Kogle M.E."/>
            <person name="Kuo A."/>
            <person name="Riley R."/>
            <person name="Clum A."/>
            <person name="Nolan M."/>
            <person name="Lipzen A."/>
            <person name="Salamov A."/>
            <person name="Henrissat B."/>
            <person name="Wiebenga A."/>
            <person name="De vries R.P."/>
            <person name="Grigoriev I.V."/>
            <person name="Mortensen U.H."/>
            <person name="Andersen M.R."/>
            <person name="Baker S.E."/>
        </authorList>
    </citation>
    <scope>NUCLEOTIDE SEQUENCE [LARGE SCALE GENOMIC DNA]</scope>
    <source>
        <strain evidence="1 2">CBS 121593</strain>
    </source>
</reference>
<evidence type="ECO:0000313" key="1">
    <source>
        <dbReference type="EMBL" id="RAL05791.1"/>
    </source>
</evidence>
<sequence>MTKSEVLGCQYQTQSISIIPYDEHEQGLVFYGPGQKETEDYEATEASAFIEELEELHESEQSSSILTFDQSFFKETPQDTQHEEFYSLIITSLESLLLGHNESNTQSEKRLQSLPQLFPSAFSPGYYKEMSQRSQLIPSIAKSLSSMIKLPNYQSLLPKVNNLTASATTPPFSINPSNTRNNIKAALWRIAQKQLYKPQASRELRLLAPSPPKLQDRKHQQSWDDGTITGSQVAHTQHHDVNSDQEYAEEDLLGFSESDEVSCEMLSTAFSSSIGSLRFSQSNDDLISELEEDILSPTPFSEDLTFNEEFGDYEDDMLCGYI</sequence>
<keyword evidence="2" id="KW-1185">Reference proteome</keyword>
<protein>
    <submittedName>
        <fullName evidence="1">Uncharacterized protein</fullName>
    </submittedName>
</protein>
<name>A0A395HCV5_9EURO</name>